<evidence type="ECO:0000313" key="3">
    <source>
        <dbReference type="Proteomes" id="UP000054845"/>
    </source>
</evidence>
<evidence type="ECO:0000256" key="1">
    <source>
        <dbReference type="SAM" id="MobiDB-lite"/>
    </source>
</evidence>
<dbReference type="EMBL" id="CCYA01000221">
    <property type="protein sequence ID" value="CEH13604.1"/>
    <property type="molecule type" value="Genomic_DNA"/>
</dbReference>
<feature type="region of interest" description="Disordered" evidence="1">
    <location>
        <begin position="337"/>
        <end position="372"/>
    </location>
</feature>
<feature type="compositionally biased region" description="Basic and acidic residues" evidence="1">
    <location>
        <begin position="67"/>
        <end position="78"/>
    </location>
</feature>
<name>A0A0P1BBW1_9BASI</name>
<sequence>MNGLIPLDDFEAALAQLHSEKISSSSQRSNTADDSTFTATDQRSVDQCAIERAGKSVNSWSITGDRSFKRSAAKERPTRPGSPIAGPAKLPPELIFHIALLLSSECAPSTPSWRLAVWPAAAWTDSDGTTVVSAGQAGESIAPSARRVLRTLIGLSALSTGLRRLISPLVWQRIDISYPSRLSSLHALLSYYLHAQSSKSHDRLVSPLTHVRRMHLSLPSRYSSVDQDSLVSLLNGGVRSDLLQEFIFEAGEPPSGSLLRALLPTSQRAQADKRVKAQKIAAERLRSTSVGNKSGITMTFGPTGLRQIRVRSEMSDEVRQWEREARPGAYPALAVTSVEPESTSAVENGEASSDGSVKTGGLEEEEDSSPTHGLTALSMSCSIFWPGHALMSSFRNIQHLRLTSYEAHLLPQHLPAMLLALTKPLKSLSMSTSKTAVLHVRELIDLGVWRGLESLDVYAVTPEPPLAEALRSARKTLKHLRLTLDINGAFGNYDRLWRDLTKRQEAIHGTEDGKHALLQVDPFPQQHTSPSFPDFVRACPSLRLINGRDANRLRLNGFELLDPDHYTGALAY</sequence>
<dbReference type="Proteomes" id="UP000054845">
    <property type="component" value="Unassembled WGS sequence"/>
</dbReference>
<reference evidence="2 3" key="1">
    <citation type="submission" date="2014-09" db="EMBL/GenBank/DDBJ databases">
        <authorList>
            <person name="Magalhaes I.L.F."/>
            <person name="Oliveira U."/>
            <person name="Santos F.R."/>
            <person name="Vidigal T.H.D.A."/>
            <person name="Brescovit A.D."/>
            <person name="Santos A.J."/>
        </authorList>
    </citation>
    <scope>NUCLEOTIDE SEQUENCE [LARGE SCALE GENOMIC DNA]</scope>
</reference>
<accession>A0A0P1BBW1</accession>
<protein>
    <submittedName>
        <fullName evidence="2">Uncharacterized protein</fullName>
    </submittedName>
</protein>
<dbReference type="OrthoDB" id="3352246at2759"/>
<feature type="compositionally biased region" description="Polar residues" evidence="1">
    <location>
        <begin position="339"/>
        <end position="356"/>
    </location>
</feature>
<feature type="region of interest" description="Disordered" evidence="1">
    <location>
        <begin position="20"/>
        <end position="42"/>
    </location>
</feature>
<feature type="compositionally biased region" description="Polar residues" evidence="1">
    <location>
        <begin position="22"/>
        <end position="42"/>
    </location>
</feature>
<keyword evidence="3" id="KW-1185">Reference proteome</keyword>
<organism evidence="2 3">
    <name type="scientific">Ceraceosorus bombacis</name>
    <dbReference type="NCBI Taxonomy" id="401625"/>
    <lineage>
        <taxon>Eukaryota</taxon>
        <taxon>Fungi</taxon>
        <taxon>Dikarya</taxon>
        <taxon>Basidiomycota</taxon>
        <taxon>Ustilaginomycotina</taxon>
        <taxon>Exobasidiomycetes</taxon>
        <taxon>Ceraceosorales</taxon>
        <taxon>Ceraceosoraceae</taxon>
        <taxon>Ceraceosorus</taxon>
    </lineage>
</organism>
<evidence type="ECO:0000313" key="2">
    <source>
        <dbReference type="EMBL" id="CEH13604.1"/>
    </source>
</evidence>
<dbReference type="AlphaFoldDB" id="A0A0P1BBW1"/>
<feature type="region of interest" description="Disordered" evidence="1">
    <location>
        <begin position="67"/>
        <end position="86"/>
    </location>
</feature>
<proteinExistence type="predicted"/>